<keyword evidence="1" id="KW-0812">Transmembrane</keyword>
<organism evidence="2 3">
    <name type="scientific">Treponema saccharophilum DSM 2985</name>
    <dbReference type="NCBI Taxonomy" id="907348"/>
    <lineage>
        <taxon>Bacteria</taxon>
        <taxon>Pseudomonadati</taxon>
        <taxon>Spirochaetota</taxon>
        <taxon>Spirochaetia</taxon>
        <taxon>Spirochaetales</taxon>
        <taxon>Treponemataceae</taxon>
        <taxon>Treponema</taxon>
    </lineage>
</organism>
<dbReference type="PATRIC" id="fig|907348.3.peg.1880"/>
<dbReference type="AlphaFoldDB" id="H7ELT5"/>
<dbReference type="STRING" id="907348.TresaDRAFT_1235"/>
<keyword evidence="1" id="KW-1133">Transmembrane helix</keyword>
<gene>
    <name evidence="2" type="ORF">TresaDRAFT_1235</name>
</gene>
<proteinExistence type="predicted"/>
<keyword evidence="1" id="KW-0472">Membrane</keyword>
<evidence type="ECO:0000313" key="3">
    <source>
        <dbReference type="Proteomes" id="UP000003571"/>
    </source>
</evidence>
<comment type="caution">
    <text evidence="2">The sequence shown here is derived from an EMBL/GenBank/DDBJ whole genome shotgun (WGS) entry which is preliminary data.</text>
</comment>
<dbReference type="PANTHER" id="PTHR37314:SF4">
    <property type="entry name" value="UPF0700 TRANSMEMBRANE PROTEIN YOAK"/>
    <property type="match status" value="1"/>
</dbReference>
<dbReference type="OrthoDB" id="7057004at2"/>
<dbReference type="Proteomes" id="UP000003571">
    <property type="component" value="Unassembled WGS sequence"/>
</dbReference>
<evidence type="ECO:0000313" key="2">
    <source>
        <dbReference type="EMBL" id="EIC01343.1"/>
    </source>
</evidence>
<feature type="transmembrane region" description="Helical" evidence="1">
    <location>
        <begin position="63"/>
        <end position="84"/>
    </location>
</feature>
<protein>
    <recommendedName>
        <fullName evidence="4">DUF1275 domain-containing protein</fullName>
    </recommendedName>
</protein>
<dbReference type="Pfam" id="PF06912">
    <property type="entry name" value="DUF1275"/>
    <property type="match status" value="1"/>
</dbReference>
<dbReference type="RefSeq" id="WP_002705012.1">
    <property type="nucleotide sequence ID" value="NZ_AGRW01000050.1"/>
</dbReference>
<name>H7ELT5_9SPIR</name>
<dbReference type="EMBL" id="AGRW01000050">
    <property type="protein sequence ID" value="EIC01343.1"/>
    <property type="molecule type" value="Genomic_DNA"/>
</dbReference>
<dbReference type="InterPro" id="IPR010699">
    <property type="entry name" value="DUF1275"/>
</dbReference>
<feature type="transmembrane region" description="Helical" evidence="1">
    <location>
        <begin position="175"/>
        <end position="194"/>
    </location>
</feature>
<evidence type="ECO:0008006" key="4">
    <source>
        <dbReference type="Google" id="ProtNLM"/>
    </source>
</evidence>
<feature type="transmembrane region" description="Helical" evidence="1">
    <location>
        <begin position="200"/>
        <end position="216"/>
    </location>
</feature>
<keyword evidence="3" id="KW-1185">Reference proteome</keyword>
<accession>H7ELT5</accession>
<feature type="transmembrane region" description="Helical" evidence="1">
    <location>
        <begin position="20"/>
        <end position="42"/>
    </location>
</feature>
<dbReference type="PANTHER" id="PTHR37314">
    <property type="entry name" value="SLR0142 PROTEIN"/>
    <property type="match status" value="1"/>
</dbReference>
<reference evidence="2 3" key="1">
    <citation type="submission" date="2011-09" db="EMBL/GenBank/DDBJ databases">
        <title>The draft genome of Treponema saccharophilum DSM 2985.</title>
        <authorList>
            <consortium name="US DOE Joint Genome Institute (JGI-PGF)"/>
            <person name="Lucas S."/>
            <person name="Copeland A."/>
            <person name="Lapidus A."/>
            <person name="Glavina del Rio T."/>
            <person name="Dalin E."/>
            <person name="Tice H."/>
            <person name="Bruce D."/>
            <person name="Goodwin L."/>
            <person name="Pitluck S."/>
            <person name="Peters L."/>
            <person name="Kyrpides N."/>
            <person name="Mavromatis K."/>
            <person name="Ivanova N."/>
            <person name="Markowitz V."/>
            <person name="Cheng J.-F."/>
            <person name="Hugenholtz P."/>
            <person name="Woyke T."/>
            <person name="Wu D."/>
            <person name="Gronow S."/>
            <person name="Wellnitz S."/>
            <person name="Brambilla E."/>
            <person name="Klenk H.-P."/>
            <person name="Eisen J.A."/>
        </authorList>
    </citation>
    <scope>NUCLEOTIDE SEQUENCE [LARGE SCALE GENOMIC DNA]</scope>
    <source>
        <strain evidence="2 3">DSM 2985</strain>
    </source>
</reference>
<evidence type="ECO:0000256" key="1">
    <source>
        <dbReference type="SAM" id="Phobius"/>
    </source>
</evidence>
<dbReference type="eggNOG" id="COG3619">
    <property type="taxonomic scope" value="Bacteria"/>
</dbReference>
<sequence length="226" mass="23987">MESNNEKPGNDAQREAHAHYAAAFIGGFLGLYPIVSAAHIFGSAQTANLIEIVVAAIAGDKRTVAMHVFGASLYCLGILLATLIPKRTRIPLKAAAMAVDSVAAVAMCAIPKGLNPAVYLYPTFLSLSFHWCAFKGGYGYTSSVIFSTNNMRMFVSSVAEILINGDSSFVTKAKFFGATLLSFHAGIAFSYIAWKAIPGWSFLIALVPISVCAFLSRPGHRSGTVG</sequence>